<evidence type="ECO:0000313" key="3">
    <source>
        <dbReference type="Proteomes" id="UP001066276"/>
    </source>
</evidence>
<gene>
    <name evidence="2" type="ORF">NDU88_005693</name>
</gene>
<dbReference type="AlphaFoldDB" id="A0AAV7N1A3"/>
<evidence type="ECO:0000256" key="1">
    <source>
        <dbReference type="SAM" id="MobiDB-lite"/>
    </source>
</evidence>
<name>A0AAV7N1A3_PLEWA</name>
<dbReference type="EMBL" id="JANPWB010000013">
    <property type="protein sequence ID" value="KAJ1108317.1"/>
    <property type="molecule type" value="Genomic_DNA"/>
</dbReference>
<accession>A0AAV7N1A3</accession>
<protein>
    <submittedName>
        <fullName evidence="2">Uncharacterized protein</fullName>
    </submittedName>
</protein>
<reference evidence="2" key="1">
    <citation type="journal article" date="2022" name="bioRxiv">
        <title>Sequencing and chromosome-scale assembly of the giantPleurodeles waltlgenome.</title>
        <authorList>
            <person name="Brown T."/>
            <person name="Elewa A."/>
            <person name="Iarovenko S."/>
            <person name="Subramanian E."/>
            <person name="Araus A.J."/>
            <person name="Petzold A."/>
            <person name="Susuki M."/>
            <person name="Suzuki K.-i.T."/>
            <person name="Hayashi T."/>
            <person name="Toyoda A."/>
            <person name="Oliveira C."/>
            <person name="Osipova E."/>
            <person name="Leigh N.D."/>
            <person name="Simon A."/>
            <person name="Yun M.H."/>
        </authorList>
    </citation>
    <scope>NUCLEOTIDE SEQUENCE</scope>
    <source>
        <strain evidence="2">20211129_DDA</strain>
        <tissue evidence="2">Liver</tissue>
    </source>
</reference>
<feature type="compositionally biased region" description="Low complexity" evidence="1">
    <location>
        <begin position="65"/>
        <end position="80"/>
    </location>
</feature>
<comment type="caution">
    <text evidence="2">The sequence shown here is derived from an EMBL/GenBank/DDBJ whole genome shotgun (WGS) entry which is preliminary data.</text>
</comment>
<evidence type="ECO:0000313" key="2">
    <source>
        <dbReference type="EMBL" id="KAJ1108317.1"/>
    </source>
</evidence>
<feature type="region of interest" description="Disordered" evidence="1">
    <location>
        <begin position="137"/>
        <end position="192"/>
    </location>
</feature>
<dbReference type="Proteomes" id="UP001066276">
    <property type="component" value="Chromosome 9"/>
</dbReference>
<keyword evidence="3" id="KW-1185">Reference proteome</keyword>
<feature type="region of interest" description="Disordered" evidence="1">
    <location>
        <begin position="65"/>
        <end position="123"/>
    </location>
</feature>
<proteinExistence type="predicted"/>
<feature type="compositionally biased region" description="Polar residues" evidence="1">
    <location>
        <begin position="90"/>
        <end position="105"/>
    </location>
</feature>
<sequence>MDSFLLGLCAKEGAPLCFRTKDGSLVRCSTRDSNLLFGSRALHRFPASDSAQGASRGLETHWCNSASEAAPGSDPAAGSSLLPAQRKSSDQTARSPQSLFGSSKQVAGCSRVQHKGSRHGQLPVEILQQYRRLFSDRSQKPGISLGHSSREGPTLRSNTRGQPRAHQRTSPCPALSTRGQLPGLSISSTQRRHSSRCIVGMFPPTASQPPSQLGPVKGTGAHRRCHPVMLSQSFTVQGRLKPWQCEEQQKAPK</sequence>
<organism evidence="2 3">
    <name type="scientific">Pleurodeles waltl</name>
    <name type="common">Iberian ribbed newt</name>
    <dbReference type="NCBI Taxonomy" id="8319"/>
    <lineage>
        <taxon>Eukaryota</taxon>
        <taxon>Metazoa</taxon>
        <taxon>Chordata</taxon>
        <taxon>Craniata</taxon>
        <taxon>Vertebrata</taxon>
        <taxon>Euteleostomi</taxon>
        <taxon>Amphibia</taxon>
        <taxon>Batrachia</taxon>
        <taxon>Caudata</taxon>
        <taxon>Salamandroidea</taxon>
        <taxon>Salamandridae</taxon>
        <taxon>Pleurodelinae</taxon>
        <taxon>Pleurodeles</taxon>
    </lineage>
</organism>